<gene>
    <name evidence="1" type="ORF">EURHEDRAFT_451849</name>
</gene>
<feature type="non-terminal residue" evidence="1">
    <location>
        <position position="1"/>
    </location>
</feature>
<keyword evidence="2" id="KW-1185">Reference proteome</keyword>
<evidence type="ECO:0000313" key="1">
    <source>
        <dbReference type="EMBL" id="EYE96727.1"/>
    </source>
</evidence>
<name>A0A017SID1_ASPRC</name>
<accession>A0A017SID1</accession>
<dbReference type="RefSeq" id="XP_040640415.1">
    <property type="nucleotide sequence ID" value="XM_040783980.1"/>
</dbReference>
<evidence type="ECO:0000313" key="2">
    <source>
        <dbReference type="Proteomes" id="UP000019804"/>
    </source>
</evidence>
<dbReference type="EMBL" id="KK088417">
    <property type="protein sequence ID" value="EYE96727.1"/>
    <property type="molecule type" value="Genomic_DNA"/>
</dbReference>
<dbReference type="GeneID" id="63699104"/>
<dbReference type="Proteomes" id="UP000019804">
    <property type="component" value="Unassembled WGS sequence"/>
</dbReference>
<sequence>LQTSTQQDFEKEITLSSSVDGTSNKAQGRTRILRASEVLLSLAGRSVNDVLDEEPGIENFQEALRLFPPFRDDDGFMLGTVEVKCPDCEAVFSSAYVPLLVKRVTELMIGQ</sequence>
<dbReference type="AlphaFoldDB" id="A0A017SID1"/>
<organism evidence="1 2">
    <name type="scientific">Aspergillus ruber (strain CBS 135680)</name>
    <dbReference type="NCBI Taxonomy" id="1388766"/>
    <lineage>
        <taxon>Eukaryota</taxon>
        <taxon>Fungi</taxon>
        <taxon>Dikarya</taxon>
        <taxon>Ascomycota</taxon>
        <taxon>Pezizomycotina</taxon>
        <taxon>Eurotiomycetes</taxon>
        <taxon>Eurotiomycetidae</taxon>
        <taxon>Eurotiales</taxon>
        <taxon>Aspergillaceae</taxon>
        <taxon>Aspergillus</taxon>
        <taxon>Aspergillus subgen. Aspergillus</taxon>
    </lineage>
</organism>
<protein>
    <submittedName>
        <fullName evidence="1">Uncharacterized protein</fullName>
    </submittedName>
</protein>
<dbReference type="OrthoDB" id="4502957at2759"/>
<proteinExistence type="predicted"/>
<dbReference type="HOGENOM" id="CLU_2164290_0_0_1"/>
<dbReference type="STRING" id="1388766.A0A017SID1"/>
<reference evidence="2" key="1">
    <citation type="journal article" date="2014" name="Nat. Commun.">
        <title>Genomic adaptations of the halophilic Dead Sea filamentous fungus Eurotium rubrum.</title>
        <authorList>
            <person name="Kis-Papo T."/>
            <person name="Weig A.R."/>
            <person name="Riley R."/>
            <person name="Persoh D."/>
            <person name="Salamov A."/>
            <person name="Sun H."/>
            <person name="Lipzen A."/>
            <person name="Wasser S.P."/>
            <person name="Rambold G."/>
            <person name="Grigoriev I.V."/>
            <person name="Nevo E."/>
        </authorList>
    </citation>
    <scope>NUCLEOTIDE SEQUENCE [LARGE SCALE GENOMIC DNA]</scope>
    <source>
        <strain evidence="2">CBS 135680</strain>
    </source>
</reference>